<dbReference type="HOGENOM" id="CLU_089696_1_2_9"/>
<keyword evidence="1 8" id="KW-0444">Lipid biosynthesis</keyword>
<keyword evidence="7 8" id="KW-0275">Fatty acid biosynthesis</keyword>
<evidence type="ECO:0000256" key="8">
    <source>
        <dbReference type="HAMAP-Rule" id="MF_00101"/>
    </source>
</evidence>
<dbReference type="STRING" id="649639.Bcell_0336"/>
<dbReference type="InterPro" id="IPR004568">
    <property type="entry name" value="Ppantetheine-prot_Trfase_dom"/>
</dbReference>
<dbReference type="OrthoDB" id="517356at2"/>
<dbReference type="InterPro" id="IPR037143">
    <property type="entry name" value="4-PPantetheinyl_Trfase_dom_sf"/>
</dbReference>
<keyword evidence="11" id="KW-1185">Reference proteome</keyword>
<evidence type="ECO:0000256" key="5">
    <source>
        <dbReference type="ARBA" id="ARBA00022842"/>
    </source>
</evidence>
<feature type="domain" description="4'-phosphopantetheinyl transferase" evidence="9">
    <location>
        <begin position="5"/>
        <end position="94"/>
    </location>
</feature>
<dbReference type="eggNOG" id="COG0736">
    <property type="taxonomic scope" value="Bacteria"/>
</dbReference>
<dbReference type="Pfam" id="PF01648">
    <property type="entry name" value="ACPS"/>
    <property type="match status" value="1"/>
</dbReference>
<keyword evidence="5 8" id="KW-0460">Magnesium</keyword>
<dbReference type="InterPro" id="IPR002582">
    <property type="entry name" value="ACPS"/>
</dbReference>
<dbReference type="GO" id="GO:0000287">
    <property type="term" value="F:magnesium ion binding"/>
    <property type="evidence" value="ECO:0007669"/>
    <property type="project" value="UniProtKB-UniRule"/>
</dbReference>
<feature type="binding site" evidence="8">
    <location>
        <position position="58"/>
    </location>
    <ligand>
        <name>Mg(2+)</name>
        <dbReference type="ChEBI" id="CHEBI:18420"/>
    </ligand>
</feature>
<evidence type="ECO:0000256" key="4">
    <source>
        <dbReference type="ARBA" id="ARBA00022832"/>
    </source>
</evidence>
<dbReference type="GO" id="GO:0006633">
    <property type="term" value="P:fatty acid biosynthetic process"/>
    <property type="evidence" value="ECO:0007669"/>
    <property type="project" value="UniProtKB-UniRule"/>
</dbReference>
<dbReference type="NCBIfam" id="TIGR00516">
    <property type="entry name" value="acpS"/>
    <property type="match status" value="1"/>
</dbReference>
<evidence type="ECO:0000256" key="6">
    <source>
        <dbReference type="ARBA" id="ARBA00023098"/>
    </source>
</evidence>
<proteinExistence type="inferred from homology"/>
<evidence type="ECO:0000256" key="3">
    <source>
        <dbReference type="ARBA" id="ARBA00022723"/>
    </source>
</evidence>
<dbReference type="Gene3D" id="3.90.470.20">
    <property type="entry name" value="4'-phosphopantetheinyl transferase domain"/>
    <property type="match status" value="1"/>
</dbReference>
<keyword evidence="2 8" id="KW-0808">Transferase</keyword>
<keyword evidence="3 8" id="KW-0479">Metal-binding</keyword>
<reference evidence="10 11" key="1">
    <citation type="submission" date="2010-12" db="EMBL/GenBank/DDBJ databases">
        <title>Complete sequence of Bacillus cellulosilyticus DSM 2522.</title>
        <authorList>
            <consortium name="US DOE Joint Genome Institute"/>
            <person name="Lucas S."/>
            <person name="Copeland A."/>
            <person name="Lapidus A."/>
            <person name="Cheng J.-F."/>
            <person name="Bruce D."/>
            <person name="Goodwin L."/>
            <person name="Pitluck S."/>
            <person name="Chertkov O."/>
            <person name="Detter J.C."/>
            <person name="Han C."/>
            <person name="Tapia R."/>
            <person name="Land M."/>
            <person name="Hauser L."/>
            <person name="Jeffries C."/>
            <person name="Kyrpides N."/>
            <person name="Ivanova N."/>
            <person name="Mikhailova N."/>
            <person name="Brumm P."/>
            <person name="Mead D."/>
            <person name="Woyke T."/>
        </authorList>
    </citation>
    <scope>NUCLEOTIDE SEQUENCE [LARGE SCALE GENOMIC DNA]</scope>
    <source>
        <strain evidence="11">ATCC 21833 / DSM 2522 / FERM P-1141 / JCM 9156 / N-4</strain>
    </source>
</reference>
<feature type="binding site" evidence="8">
    <location>
        <position position="8"/>
    </location>
    <ligand>
        <name>Mg(2+)</name>
        <dbReference type="ChEBI" id="CHEBI:18420"/>
    </ligand>
</feature>
<accession>E6TV39</accession>
<dbReference type="GO" id="GO:0005737">
    <property type="term" value="C:cytoplasm"/>
    <property type="evidence" value="ECO:0007669"/>
    <property type="project" value="UniProtKB-SubCell"/>
</dbReference>
<dbReference type="SUPFAM" id="SSF56214">
    <property type="entry name" value="4'-phosphopantetheinyl transferase"/>
    <property type="match status" value="1"/>
</dbReference>
<sequence length="119" mass="13417">MIVGTGLDLVEMDRIHALYQRKPAFARRVLTPVELERFNQLSEKRAIEYLAGRFSAKEAFSKALGIGIGKQLSFQDVSIMNDIKGKPIVITEKISNMKIHLTITHTRCYAAAQVIVEEK</sequence>
<comment type="catalytic activity">
    <reaction evidence="8">
        <text>apo-[ACP] + CoA = holo-[ACP] + adenosine 3',5'-bisphosphate + H(+)</text>
        <dbReference type="Rhea" id="RHEA:12068"/>
        <dbReference type="Rhea" id="RHEA-COMP:9685"/>
        <dbReference type="Rhea" id="RHEA-COMP:9690"/>
        <dbReference type="ChEBI" id="CHEBI:15378"/>
        <dbReference type="ChEBI" id="CHEBI:29999"/>
        <dbReference type="ChEBI" id="CHEBI:57287"/>
        <dbReference type="ChEBI" id="CHEBI:58343"/>
        <dbReference type="ChEBI" id="CHEBI:64479"/>
        <dbReference type="EC" id="2.7.8.7"/>
    </reaction>
</comment>
<dbReference type="EC" id="2.7.8.7" evidence="8"/>
<dbReference type="RefSeq" id="WP_013486963.1">
    <property type="nucleotide sequence ID" value="NC_014829.1"/>
</dbReference>
<keyword evidence="4 8" id="KW-0276">Fatty acid metabolism</keyword>
<organism evidence="10 11">
    <name type="scientific">Evansella cellulosilytica (strain ATCC 21833 / DSM 2522 / FERM P-1141 / JCM 9156 / N-4)</name>
    <name type="common">Bacillus cellulosilyticus</name>
    <dbReference type="NCBI Taxonomy" id="649639"/>
    <lineage>
        <taxon>Bacteria</taxon>
        <taxon>Bacillati</taxon>
        <taxon>Bacillota</taxon>
        <taxon>Bacilli</taxon>
        <taxon>Bacillales</taxon>
        <taxon>Bacillaceae</taxon>
        <taxon>Evansella</taxon>
    </lineage>
</organism>
<comment type="cofactor">
    <cofactor evidence="8">
        <name>Mg(2+)</name>
        <dbReference type="ChEBI" id="CHEBI:18420"/>
    </cofactor>
</comment>
<evidence type="ECO:0000313" key="11">
    <source>
        <dbReference type="Proteomes" id="UP000001401"/>
    </source>
</evidence>
<name>E6TV39_EVAC2</name>
<dbReference type="Proteomes" id="UP000001401">
    <property type="component" value="Chromosome"/>
</dbReference>
<dbReference type="InterPro" id="IPR008278">
    <property type="entry name" value="4-PPantetheinyl_Trfase_dom"/>
</dbReference>
<gene>
    <name evidence="8" type="primary">acpS</name>
    <name evidence="10" type="ordered locus">Bcell_0336</name>
</gene>
<keyword evidence="6 8" id="KW-0443">Lipid metabolism</keyword>
<dbReference type="NCBIfam" id="TIGR00556">
    <property type="entry name" value="pantethn_trn"/>
    <property type="match status" value="1"/>
</dbReference>
<comment type="subcellular location">
    <subcellularLocation>
        <location evidence="8">Cytoplasm</location>
    </subcellularLocation>
</comment>
<evidence type="ECO:0000313" key="10">
    <source>
        <dbReference type="EMBL" id="ADU28622.1"/>
    </source>
</evidence>
<comment type="function">
    <text evidence="8">Transfers the 4'-phosphopantetheine moiety from coenzyme A to a Ser of acyl-carrier-protein.</text>
</comment>
<evidence type="ECO:0000256" key="2">
    <source>
        <dbReference type="ARBA" id="ARBA00022679"/>
    </source>
</evidence>
<dbReference type="GO" id="GO:0008897">
    <property type="term" value="F:holo-[acyl-carrier-protein] synthase activity"/>
    <property type="evidence" value="ECO:0007669"/>
    <property type="project" value="UniProtKB-UniRule"/>
</dbReference>
<evidence type="ECO:0000256" key="1">
    <source>
        <dbReference type="ARBA" id="ARBA00022516"/>
    </source>
</evidence>
<protein>
    <recommendedName>
        <fullName evidence="8">Holo-[acyl-carrier-protein] synthase</fullName>
        <shortName evidence="8">Holo-ACP synthase</shortName>
        <ecNumber evidence="8">2.7.8.7</ecNumber>
    </recommendedName>
    <alternativeName>
        <fullName evidence="8">4'-phosphopantetheinyl transferase AcpS</fullName>
    </alternativeName>
</protein>
<evidence type="ECO:0000259" key="9">
    <source>
        <dbReference type="Pfam" id="PF01648"/>
    </source>
</evidence>
<dbReference type="AlphaFoldDB" id="E6TV39"/>
<comment type="similarity">
    <text evidence="8">Belongs to the P-Pant transferase superfamily. AcpS family.</text>
</comment>
<evidence type="ECO:0000256" key="7">
    <source>
        <dbReference type="ARBA" id="ARBA00023160"/>
    </source>
</evidence>
<keyword evidence="8" id="KW-0963">Cytoplasm</keyword>
<dbReference type="HAMAP" id="MF_00101">
    <property type="entry name" value="AcpS"/>
    <property type="match status" value="1"/>
</dbReference>
<dbReference type="EMBL" id="CP002394">
    <property type="protein sequence ID" value="ADU28622.1"/>
    <property type="molecule type" value="Genomic_DNA"/>
</dbReference>
<dbReference type="KEGG" id="bco:Bcell_0336"/>